<dbReference type="OrthoDB" id="10012861at2"/>
<name>A0A1C0YZF1_9BACL</name>
<evidence type="ECO:0008006" key="3">
    <source>
        <dbReference type="Google" id="ProtNLM"/>
    </source>
</evidence>
<comment type="caution">
    <text evidence="1">The sequence shown here is derived from an EMBL/GenBank/DDBJ whole genome shotgun (WGS) entry which is preliminary data.</text>
</comment>
<protein>
    <recommendedName>
        <fullName evidence="3">DUF4435 domain-containing protein</fullName>
    </recommendedName>
</protein>
<evidence type="ECO:0000313" key="2">
    <source>
        <dbReference type="Proteomes" id="UP000093482"/>
    </source>
</evidence>
<sequence length="236" mass="27858">MENSSRFFEISKEMVKYVYVEGTDYFFYQGLVELSDFVVHAAGTKGNDNSEVKGSSSSDVIRRVKDERKKGVNAFGIIDKDYNTEFDEYIYPIDFYCIENIALLNIEEFYELRRALEQLIEGNIGVYRLWLLELKLVRNADRRVETFEINKVRELSDNIKSYFESVINCVQTFMRYMNLKSLIVKYCDFHKQKYGKENQIKYKSNDLIGKLPESSLKYVFSDSTYLRFNADIEKIT</sequence>
<gene>
    <name evidence="1" type="ORF">A6K76_06675</name>
</gene>
<organism evidence="1 2">
    <name type="scientific">Caryophanon latum</name>
    <dbReference type="NCBI Taxonomy" id="33977"/>
    <lineage>
        <taxon>Bacteria</taxon>
        <taxon>Bacillati</taxon>
        <taxon>Bacillota</taxon>
        <taxon>Bacilli</taxon>
        <taxon>Bacillales</taxon>
        <taxon>Caryophanaceae</taxon>
        <taxon>Caryophanon</taxon>
    </lineage>
</organism>
<keyword evidence="2" id="KW-1185">Reference proteome</keyword>
<dbReference type="EMBL" id="MATO01000015">
    <property type="protein sequence ID" value="OCS92560.1"/>
    <property type="molecule type" value="Genomic_DNA"/>
</dbReference>
<reference evidence="1 2" key="1">
    <citation type="submission" date="2016-07" db="EMBL/GenBank/DDBJ databases">
        <title>Caryophanon latum genome sequencing.</title>
        <authorList>
            <person name="Verma A."/>
            <person name="Pal Y."/>
            <person name="Krishnamurthi S."/>
        </authorList>
    </citation>
    <scope>NUCLEOTIDE SEQUENCE [LARGE SCALE GENOMIC DNA]</scope>
    <source>
        <strain evidence="1 2">DSM 14151</strain>
    </source>
</reference>
<evidence type="ECO:0000313" key="1">
    <source>
        <dbReference type="EMBL" id="OCS92560.1"/>
    </source>
</evidence>
<proteinExistence type="predicted"/>
<accession>A0A1C0YZF1</accession>
<dbReference type="AlphaFoldDB" id="A0A1C0YZF1"/>
<dbReference type="RefSeq" id="WP_066462449.1">
    <property type="nucleotide sequence ID" value="NZ_MATO01000015.1"/>
</dbReference>
<dbReference type="Proteomes" id="UP000093482">
    <property type="component" value="Unassembled WGS sequence"/>
</dbReference>